<comment type="function">
    <text evidence="9">Catalyzes the transfer of the phosphoribosyl group of 5-phosphorylribose-1-pyrophosphate (PRPP) to anthranilate to yield N-(5'-phosphoribosyl)-anthranilate (PRA).</text>
</comment>
<accession>A0A6H9XQD7</accession>
<dbReference type="EMBL" id="UARK01000001">
    <property type="protein sequence ID" value="SPW24492.1"/>
    <property type="molecule type" value="Genomic_DNA"/>
</dbReference>
<dbReference type="GO" id="GO:0005829">
    <property type="term" value="C:cytosol"/>
    <property type="evidence" value="ECO:0007669"/>
    <property type="project" value="TreeGrafter"/>
</dbReference>
<feature type="binding site" evidence="9">
    <location>
        <position position="93"/>
    </location>
    <ligand>
        <name>Mg(2+)</name>
        <dbReference type="ChEBI" id="CHEBI:18420"/>
        <label>1</label>
    </ligand>
</feature>
<evidence type="ECO:0000256" key="2">
    <source>
        <dbReference type="ARBA" id="ARBA00022605"/>
    </source>
</evidence>
<dbReference type="Gene3D" id="1.20.970.10">
    <property type="entry name" value="Transferase, Pyrimidine Nucleoside Phosphorylase, Chain C"/>
    <property type="match status" value="1"/>
</dbReference>
<comment type="caution">
    <text evidence="12">The sequence shown here is derived from an EMBL/GenBank/DDBJ whole genome shotgun (WGS) entry which is preliminary data.</text>
</comment>
<feature type="binding site" evidence="9">
    <location>
        <position position="89"/>
    </location>
    <ligand>
        <name>5-phospho-alpha-D-ribose 1-diphosphate</name>
        <dbReference type="ChEBI" id="CHEBI:58017"/>
    </ligand>
</feature>
<comment type="subunit">
    <text evidence="9">Homodimer.</text>
</comment>
<proteinExistence type="inferred from homology"/>
<keyword evidence="3 9" id="KW-0328">Glycosyltransferase</keyword>
<evidence type="ECO:0000313" key="12">
    <source>
        <dbReference type="EMBL" id="SPW24492.1"/>
    </source>
</evidence>
<gene>
    <name evidence="9 12" type="primary">trpD</name>
    <name evidence="12" type="ORF">NCTC10254_00873</name>
</gene>
<dbReference type="UniPathway" id="UPA00035">
    <property type="reaction ID" value="UER00041"/>
</dbReference>
<evidence type="ECO:0000256" key="6">
    <source>
        <dbReference type="ARBA" id="ARBA00023141"/>
    </source>
</evidence>
<keyword evidence="2 9" id="KW-0028">Amino-acid biosynthesis</keyword>
<reference evidence="12 13" key="1">
    <citation type="submission" date="2018-06" db="EMBL/GenBank/DDBJ databases">
        <authorList>
            <consortium name="Pathogen Informatics"/>
            <person name="Doyle S."/>
        </authorList>
    </citation>
    <scope>NUCLEOTIDE SEQUENCE [LARGE SCALE GENOMIC DNA]</scope>
    <source>
        <strain evidence="12 13">NCTC10254</strain>
    </source>
</reference>
<organism evidence="12 13">
    <name type="scientific">Corynebacterium matruchotii</name>
    <dbReference type="NCBI Taxonomy" id="43768"/>
    <lineage>
        <taxon>Bacteria</taxon>
        <taxon>Bacillati</taxon>
        <taxon>Actinomycetota</taxon>
        <taxon>Actinomycetes</taxon>
        <taxon>Mycobacteriales</taxon>
        <taxon>Corynebacteriaceae</taxon>
        <taxon>Corynebacterium</taxon>
    </lineage>
</organism>
<dbReference type="InterPro" id="IPR036320">
    <property type="entry name" value="Glycosyl_Trfase_fam3_N_dom_sf"/>
</dbReference>
<dbReference type="PANTHER" id="PTHR43285:SF2">
    <property type="entry name" value="ANTHRANILATE PHOSPHORIBOSYLTRANSFERASE"/>
    <property type="match status" value="1"/>
</dbReference>
<feature type="binding site" evidence="9">
    <location>
        <position position="121"/>
    </location>
    <ligand>
        <name>5-phospho-alpha-D-ribose 1-diphosphate</name>
        <dbReference type="ChEBI" id="CHEBI:58017"/>
    </ligand>
</feature>
<keyword evidence="6 9" id="KW-0057">Aromatic amino acid biosynthesis</keyword>
<comment type="caution">
    <text evidence="9">Lacks conserved residue(s) required for the propagation of feature annotation.</text>
</comment>
<dbReference type="RefSeq" id="WP_005526871.1">
    <property type="nucleotide sequence ID" value="NZ_CBDEQJ010000048.1"/>
</dbReference>
<evidence type="ECO:0000256" key="5">
    <source>
        <dbReference type="ARBA" id="ARBA00022822"/>
    </source>
</evidence>
<comment type="cofactor">
    <cofactor evidence="9">
        <name>Mg(2+)</name>
        <dbReference type="ChEBI" id="CHEBI:18420"/>
    </cofactor>
    <text evidence="9">Binds 2 magnesium ions per monomer.</text>
</comment>
<dbReference type="SUPFAM" id="SSF52418">
    <property type="entry name" value="Nucleoside phosphorylase/phosphoribosyltransferase catalytic domain"/>
    <property type="match status" value="1"/>
</dbReference>
<dbReference type="Pfam" id="PF00591">
    <property type="entry name" value="Glycos_transf_3"/>
    <property type="match status" value="1"/>
</dbReference>
<comment type="pathway">
    <text evidence="1 9">Amino-acid biosynthesis; L-tryptophan biosynthesis; L-tryptophan from chorismate: step 2/5.</text>
</comment>
<evidence type="ECO:0000256" key="9">
    <source>
        <dbReference type="HAMAP-Rule" id="MF_00211"/>
    </source>
</evidence>
<evidence type="ECO:0000259" key="11">
    <source>
        <dbReference type="Pfam" id="PF02885"/>
    </source>
</evidence>
<dbReference type="Pfam" id="PF02885">
    <property type="entry name" value="Glycos_trans_3N"/>
    <property type="match status" value="1"/>
</dbReference>
<evidence type="ECO:0000256" key="1">
    <source>
        <dbReference type="ARBA" id="ARBA00004907"/>
    </source>
</evidence>
<keyword evidence="4 9" id="KW-0808">Transferase</keyword>
<feature type="binding site" evidence="9">
    <location>
        <position position="167"/>
    </location>
    <ligand>
        <name>anthranilate</name>
        <dbReference type="ChEBI" id="CHEBI:16567"/>
        <label>2</label>
    </ligand>
</feature>
<feature type="binding site" evidence="9">
    <location>
        <begin position="84"/>
        <end position="85"/>
    </location>
    <ligand>
        <name>5-phospho-alpha-D-ribose 1-diphosphate</name>
        <dbReference type="ChEBI" id="CHEBI:58017"/>
    </ligand>
</feature>
<feature type="binding site" evidence="9">
    <location>
        <position position="81"/>
    </location>
    <ligand>
        <name>5-phospho-alpha-D-ribose 1-diphosphate</name>
        <dbReference type="ChEBI" id="CHEBI:58017"/>
    </ligand>
</feature>
<evidence type="ECO:0000256" key="7">
    <source>
        <dbReference type="ARBA" id="ARBA00052328"/>
    </source>
</evidence>
<dbReference type="GO" id="GO:0000162">
    <property type="term" value="P:L-tryptophan biosynthetic process"/>
    <property type="evidence" value="ECO:0007669"/>
    <property type="project" value="UniProtKB-UniRule"/>
</dbReference>
<dbReference type="GO" id="GO:0000287">
    <property type="term" value="F:magnesium ion binding"/>
    <property type="evidence" value="ECO:0007669"/>
    <property type="project" value="UniProtKB-UniRule"/>
</dbReference>
<feature type="binding site" evidence="9">
    <location>
        <position position="226"/>
    </location>
    <ligand>
        <name>Mg(2+)</name>
        <dbReference type="ChEBI" id="CHEBI:18420"/>
        <label>1</label>
    </ligand>
</feature>
<dbReference type="HAMAP" id="MF_00211">
    <property type="entry name" value="TrpD"/>
    <property type="match status" value="1"/>
</dbReference>
<dbReference type="GO" id="GO:0016829">
    <property type="term" value="F:lyase activity"/>
    <property type="evidence" value="ECO:0007669"/>
    <property type="project" value="UniProtKB-KW"/>
</dbReference>
<dbReference type="NCBIfam" id="TIGR01245">
    <property type="entry name" value="trpD"/>
    <property type="match status" value="1"/>
</dbReference>
<name>A0A6H9XQD7_9CORY</name>
<dbReference type="GeneID" id="84574694"/>
<feature type="binding site" evidence="9">
    <location>
        <begin position="91"/>
        <end position="94"/>
    </location>
    <ligand>
        <name>5-phospho-alpha-D-ribose 1-diphosphate</name>
        <dbReference type="ChEBI" id="CHEBI:58017"/>
    </ligand>
</feature>
<feature type="binding site" evidence="9">
    <location>
        <position position="112"/>
    </location>
    <ligand>
        <name>anthranilate</name>
        <dbReference type="ChEBI" id="CHEBI:16567"/>
        <label>1</label>
    </ligand>
</feature>
<comment type="similarity">
    <text evidence="9">Belongs to the anthranilate phosphoribosyltransferase family.</text>
</comment>
<comment type="catalytic activity">
    <reaction evidence="7 9">
        <text>N-(5-phospho-beta-D-ribosyl)anthranilate + diphosphate = 5-phospho-alpha-D-ribose 1-diphosphate + anthranilate</text>
        <dbReference type="Rhea" id="RHEA:11768"/>
        <dbReference type="ChEBI" id="CHEBI:16567"/>
        <dbReference type="ChEBI" id="CHEBI:18277"/>
        <dbReference type="ChEBI" id="CHEBI:33019"/>
        <dbReference type="ChEBI" id="CHEBI:58017"/>
        <dbReference type="EC" id="2.4.2.18"/>
    </reaction>
</comment>
<feature type="binding site" evidence="9">
    <location>
        <position position="225"/>
    </location>
    <ligand>
        <name>Mg(2+)</name>
        <dbReference type="ChEBI" id="CHEBI:18420"/>
        <label>2</label>
    </ligand>
</feature>
<keyword evidence="9" id="KW-0460">Magnesium</keyword>
<keyword evidence="9" id="KW-0479">Metal-binding</keyword>
<dbReference type="Proteomes" id="UP000249886">
    <property type="component" value="Unassembled WGS sequence"/>
</dbReference>
<comment type="similarity">
    <text evidence="8">In the C-terminal section; belongs to the anthranilate phosphoribosyltransferase family.</text>
</comment>
<dbReference type="InterPro" id="IPR000312">
    <property type="entry name" value="Glycosyl_Trfase_fam3"/>
</dbReference>
<feature type="binding site" evidence="9">
    <location>
        <position position="226"/>
    </location>
    <ligand>
        <name>Mg(2+)</name>
        <dbReference type="ChEBI" id="CHEBI:18420"/>
        <label>2</label>
    </ligand>
</feature>
<feature type="domain" description="Glycosyl transferase family 3" evidence="10">
    <location>
        <begin position="76"/>
        <end position="323"/>
    </location>
</feature>
<dbReference type="EC" id="2.4.2.18" evidence="9"/>
<sequence>MDLIDNLITYLTNPNPTADEAQAAFEPLTNGDYSDIHIAALLATLKARGETAADITGAARAFLKAARPFPITGAGVLDTAGTGGDGANTINISTGASLIVAAGGCRVVKCGNRSVSSRSGSADVLEALNIPLDLNPERAVHQVEASNFTFLFAPAYHPAVAHVMPVRRALRMPTIFNTLGPILSPARPALQIMGIANPDLGQIIAEVFLELGRERALVVHGSGVDEIAVHGPTTIWELRNGAITNYTITPEDLGLSRHPLAELAGGDGPENAAILREIFAGRGTPAQRDALAASAGAMFYLHDRTPTMREGAQLALRLLDDGTVATWLRTHEEANYA</sequence>
<feature type="binding site" evidence="9">
    <location>
        <begin position="109"/>
        <end position="117"/>
    </location>
    <ligand>
        <name>5-phospho-alpha-D-ribose 1-diphosphate</name>
        <dbReference type="ChEBI" id="CHEBI:58017"/>
    </ligand>
</feature>
<dbReference type="InterPro" id="IPR035902">
    <property type="entry name" value="Nuc_phospho_transferase"/>
</dbReference>
<dbReference type="InterPro" id="IPR005940">
    <property type="entry name" value="Anthranilate_Pribosyl_Tfrase"/>
</dbReference>
<dbReference type="Gene3D" id="3.40.1030.10">
    <property type="entry name" value="Nucleoside phosphorylase/phosphoribosyltransferase catalytic domain"/>
    <property type="match status" value="1"/>
</dbReference>
<evidence type="ECO:0000259" key="10">
    <source>
        <dbReference type="Pfam" id="PF00591"/>
    </source>
</evidence>
<dbReference type="GO" id="GO:0004048">
    <property type="term" value="F:anthranilate phosphoribosyltransferase activity"/>
    <property type="evidence" value="ECO:0007669"/>
    <property type="project" value="UniProtKB-UniRule"/>
</dbReference>
<dbReference type="PANTHER" id="PTHR43285">
    <property type="entry name" value="ANTHRANILATE PHOSPHORIBOSYLTRANSFERASE"/>
    <property type="match status" value="1"/>
</dbReference>
<dbReference type="SUPFAM" id="SSF47648">
    <property type="entry name" value="Nucleoside phosphorylase/phosphoribosyltransferase N-terminal domain"/>
    <property type="match status" value="1"/>
</dbReference>
<feature type="domain" description="Glycosyl transferase family 3 N-terminal" evidence="11">
    <location>
        <begin position="13"/>
        <end position="66"/>
    </location>
</feature>
<dbReference type="AlphaFoldDB" id="A0A6H9XQD7"/>
<feature type="binding site" evidence="9">
    <location>
        <position position="81"/>
    </location>
    <ligand>
        <name>anthranilate</name>
        <dbReference type="ChEBI" id="CHEBI:16567"/>
        <label>1</label>
    </ligand>
</feature>
<evidence type="ECO:0000256" key="8">
    <source>
        <dbReference type="ARBA" id="ARBA00061188"/>
    </source>
</evidence>
<keyword evidence="5 9" id="KW-0822">Tryptophan biosynthesis</keyword>
<evidence type="ECO:0000256" key="4">
    <source>
        <dbReference type="ARBA" id="ARBA00022679"/>
    </source>
</evidence>
<evidence type="ECO:0000313" key="13">
    <source>
        <dbReference type="Proteomes" id="UP000249886"/>
    </source>
</evidence>
<evidence type="ECO:0000256" key="3">
    <source>
        <dbReference type="ARBA" id="ARBA00022676"/>
    </source>
</evidence>
<protein>
    <recommendedName>
        <fullName evidence="9">Anthranilate phosphoribosyltransferase</fullName>
        <ecNumber evidence="9">2.4.2.18</ecNumber>
    </recommendedName>
</protein>
<dbReference type="InterPro" id="IPR017459">
    <property type="entry name" value="Glycosyl_Trfase_fam3_N_dom"/>
</dbReference>
<keyword evidence="12" id="KW-0456">Lyase</keyword>
<dbReference type="FunFam" id="3.40.1030.10:FF:000002">
    <property type="entry name" value="Anthranilate phosphoribosyltransferase"/>
    <property type="match status" value="1"/>
</dbReference>